<name>A0A183NQF0_9TREM</name>
<dbReference type="AlphaFoldDB" id="A0A183NQF0"/>
<evidence type="ECO:0000313" key="2">
    <source>
        <dbReference type="Proteomes" id="UP000269396"/>
    </source>
</evidence>
<reference evidence="1 2" key="1">
    <citation type="submission" date="2018-11" db="EMBL/GenBank/DDBJ databases">
        <authorList>
            <consortium name="Pathogen Informatics"/>
        </authorList>
    </citation>
    <scope>NUCLEOTIDE SEQUENCE [LARGE SCALE GENOMIC DNA]</scope>
    <source>
        <strain>Denwood</strain>
        <strain evidence="2">Zambia</strain>
    </source>
</reference>
<dbReference type="Proteomes" id="UP000269396">
    <property type="component" value="Unassembled WGS sequence"/>
</dbReference>
<evidence type="ECO:0000313" key="1">
    <source>
        <dbReference type="EMBL" id="VDP05530.1"/>
    </source>
</evidence>
<accession>A0A183NQF0</accession>
<organism evidence="1 2">
    <name type="scientific">Schistosoma mattheei</name>
    <dbReference type="NCBI Taxonomy" id="31246"/>
    <lineage>
        <taxon>Eukaryota</taxon>
        <taxon>Metazoa</taxon>
        <taxon>Spiralia</taxon>
        <taxon>Lophotrochozoa</taxon>
        <taxon>Platyhelminthes</taxon>
        <taxon>Trematoda</taxon>
        <taxon>Digenea</taxon>
        <taxon>Strigeidida</taxon>
        <taxon>Schistosomatoidea</taxon>
        <taxon>Schistosomatidae</taxon>
        <taxon>Schistosoma</taxon>
    </lineage>
</organism>
<sequence length="68" mass="7570">MEHGSVIEHSSGSLTLDNPVKKLNELDVDSLSDISLAAYTVWILFQRYTSSYIVNKVECDYVSSSSNI</sequence>
<keyword evidence="2" id="KW-1185">Reference proteome</keyword>
<dbReference type="EMBL" id="UZAL01011662">
    <property type="protein sequence ID" value="VDP05530.1"/>
    <property type="molecule type" value="Genomic_DNA"/>
</dbReference>
<proteinExistence type="predicted"/>
<gene>
    <name evidence="1" type="ORF">SMTD_LOCUS4336</name>
</gene>
<protein>
    <submittedName>
        <fullName evidence="1">Uncharacterized protein</fullName>
    </submittedName>
</protein>